<organism evidence="2 3">
    <name type="scientific">Streptomyces europaeiscabiei</name>
    <dbReference type="NCBI Taxonomy" id="146819"/>
    <lineage>
        <taxon>Bacteria</taxon>
        <taxon>Bacillati</taxon>
        <taxon>Actinomycetota</taxon>
        <taxon>Actinomycetes</taxon>
        <taxon>Kitasatosporales</taxon>
        <taxon>Streptomycetaceae</taxon>
        <taxon>Streptomyces</taxon>
    </lineage>
</organism>
<dbReference type="InterPro" id="IPR000792">
    <property type="entry name" value="Tscrpt_reg_LuxR_C"/>
</dbReference>
<dbReference type="PRINTS" id="PR00038">
    <property type="entry name" value="HTHLUXR"/>
</dbReference>
<evidence type="ECO:0000259" key="1">
    <source>
        <dbReference type="PROSITE" id="PS50043"/>
    </source>
</evidence>
<accession>A0AAJ2PV78</accession>
<evidence type="ECO:0000313" key="3">
    <source>
        <dbReference type="Proteomes" id="UP001273589"/>
    </source>
</evidence>
<dbReference type="InterPro" id="IPR016032">
    <property type="entry name" value="Sig_transdc_resp-reg_C-effctor"/>
</dbReference>
<evidence type="ECO:0000313" key="2">
    <source>
        <dbReference type="EMBL" id="MDX3134197.1"/>
    </source>
</evidence>
<dbReference type="SMART" id="SM00421">
    <property type="entry name" value="HTH_LUXR"/>
    <property type="match status" value="1"/>
</dbReference>
<dbReference type="Gene3D" id="1.10.10.10">
    <property type="entry name" value="Winged helix-like DNA-binding domain superfamily/Winged helix DNA-binding domain"/>
    <property type="match status" value="1"/>
</dbReference>
<dbReference type="SUPFAM" id="SSF46894">
    <property type="entry name" value="C-terminal effector domain of the bipartite response regulators"/>
    <property type="match status" value="1"/>
</dbReference>
<name>A0AAJ2PV78_9ACTN</name>
<feature type="non-terminal residue" evidence="2">
    <location>
        <position position="340"/>
    </location>
</feature>
<dbReference type="Proteomes" id="UP001273589">
    <property type="component" value="Unassembled WGS sequence"/>
</dbReference>
<protein>
    <submittedName>
        <fullName evidence="2">Helix-turn-helix transcriptional regulator</fullName>
    </submittedName>
</protein>
<dbReference type="PANTHER" id="PTHR34293:SF1">
    <property type="entry name" value="HTH-TYPE TRANSCRIPTIONAL REGULATOR TRMBL2"/>
    <property type="match status" value="1"/>
</dbReference>
<feature type="domain" description="HTH luxR-type" evidence="1">
    <location>
        <begin position="259"/>
        <end position="326"/>
    </location>
</feature>
<reference evidence="2" key="1">
    <citation type="journal article" date="2023" name="Microb. Genom.">
        <title>Mesoterricola silvestris gen. nov., sp. nov., Mesoterricola sediminis sp. nov., Geothrix oryzae sp. nov., Geothrix edaphica sp. nov., Geothrix rubra sp. nov., and Geothrix limicola sp. nov., six novel members of Acidobacteriota isolated from soils.</title>
        <authorList>
            <person name="Weisberg A.J."/>
            <person name="Pearce E."/>
            <person name="Kramer C.G."/>
            <person name="Chang J.H."/>
            <person name="Clarke C.R."/>
        </authorList>
    </citation>
    <scope>NUCLEOTIDE SEQUENCE</scope>
    <source>
        <strain evidence="2">ND06-05F</strain>
    </source>
</reference>
<dbReference type="GO" id="GO:0003677">
    <property type="term" value="F:DNA binding"/>
    <property type="evidence" value="ECO:0007669"/>
    <property type="project" value="InterPro"/>
</dbReference>
<dbReference type="PANTHER" id="PTHR34293">
    <property type="entry name" value="HTH-TYPE TRANSCRIPTIONAL REGULATOR TRMBL2"/>
    <property type="match status" value="1"/>
</dbReference>
<dbReference type="AlphaFoldDB" id="A0AAJ2PV78"/>
<dbReference type="Pfam" id="PF00196">
    <property type="entry name" value="GerE"/>
    <property type="match status" value="1"/>
</dbReference>
<dbReference type="GO" id="GO:0006355">
    <property type="term" value="P:regulation of DNA-templated transcription"/>
    <property type="evidence" value="ECO:0007669"/>
    <property type="project" value="InterPro"/>
</dbReference>
<gene>
    <name evidence="2" type="ORF">PV367_31430</name>
</gene>
<proteinExistence type="predicted"/>
<dbReference type="RefSeq" id="WP_319696205.1">
    <property type="nucleotide sequence ID" value="NZ_JARAWN010000267.1"/>
</dbReference>
<dbReference type="EMBL" id="JARAWN010000267">
    <property type="protein sequence ID" value="MDX3134197.1"/>
    <property type="molecule type" value="Genomic_DNA"/>
</dbReference>
<dbReference type="PROSITE" id="PS50043">
    <property type="entry name" value="HTH_LUXR_2"/>
    <property type="match status" value="1"/>
</dbReference>
<dbReference type="InterPro" id="IPR036388">
    <property type="entry name" value="WH-like_DNA-bd_sf"/>
</dbReference>
<dbReference type="CDD" id="cd06170">
    <property type="entry name" value="LuxR_C_like"/>
    <property type="match status" value="1"/>
</dbReference>
<dbReference type="InterPro" id="IPR051797">
    <property type="entry name" value="TrmB-like"/>
</dbReference>
<comment type="caution">
    <text evidence="2">The sequence shown here is derived from an EMBL/GenBank/DDBJ whole genome shotgun (WGS) entry which is preliminary data.</text>
</comment>
<sequence>MTTEAHGHGTDELCQAGAELYARALKEGRVTGEDAAETPCLFASGLLHPVIGDPHWVEPTAPATALHRLLRAIEDRVAEERRREEKLAAAFEPLLRIAERHTATAATDTPAITILSSTERINLAITQAMAEASREVLCVQPHTHHHGRRGQASQAASFDRDQALLDRGGSIHTLYPHTLRHSPLILARYERLRGEVEARTLDEVTDRLIVIDRTVAFIPADAEADGTLALEIRHPTLISFFATTFDRLWHLATPMYPKAVQLPVVDGVTPRQRAIARLLVEGHTDTAIADRLGLNVRTARLHIAKLAAQLGSESRAQLGYLIGRAGGADVEAETVGDGGI</sequence>